<dbReference type="SUPFAM" id="SSF51395">
    <property type="entry name" value="FMN-linked oxidoreductases"/>
    <property type="match status" value="1"/>
</dbReference>
<dbReference type="PANTHER" id="PTHR43656">
    <property type="entry name" value="BINDING OXIDOREDUCTASE, PUTATIVE (AFU_ORTHOLOGUE AFUA_2G08260)-RELATED"/>
    <property type="match status" value="1"/>
</dbReference>
<dbReference type="EMBL" id="CP037940">
    <property type="protein sequence ID" value="QBO35773.1"/>
    <property type="molecule type" value="Genomic_DNA"/>
</dbReference>
<dbReference type="RefSeq" id="WP_133362852.1">
    <property type="nucleotide sequence ID" value="NZ_CP037940.1"/>
</dbReference>
<gene>
    <name evidence="4" type="ORF">EQG49_04490</name>
</gene>
<reference evidence="5" key="1">
    <citation type="submission" date="2019-03" db="EMBL/GenBank/DDBJ databases">
        <title>Weissella sp. 26KH-42 Genome sequencing.</title>
        <authorList>
            <person name="Heo J."/>
            <person name="Kim S.-J."/>
            <person name="Kim J.-S."/>
            <person name="Hong S.-B."/>
            <person name="Kwon S.-W."/>
        </authorList>
    </citation>
    <scope>NUCLEOTIDE SEQUENCE [LARGE SCALE GENOMIC DNA]</scope>
    <source>
        <strain evidence="5">26KH-42</strain>
    </source>
</reference>
<name>A0A4P6YT13_9LACO</name>
<accession>A0A4P6YT13</accession>
<dbReference type="GO" id="GO:0016491">
    <property type="term" value="F:oxidoreductase activity"/>
    <property type="evidence" value="ECO:0007669"/>
    <property type="project" value="UniProtKB-KW"/>
</dbReference>
<keyword evidence="2" id="KW-0560">Oxidoreductase</keyword>
<keyword evidence="1" id="KW-0285">Flavoprotein</keyword>
<dbReference type="PANTHER" id="PTHR43656:SF2">
    <property type="entry name" value="BINDING OXIDOREDUCTASE, PUTATIVE (AFU_ORTHOLOGUE AFUA_2G08260)-RELATED"/>
    <property type="match status" value="1"/>
</dbReference>
<feature type="domain" description="NADH:flavin oxidoreductase/NADH oxidase N-terminal" evidence="3">
    <location>
        <begin position="8"/>
        <end position="335"/>
    </location>
</feature>
<proteinExistence type="predicted"/>
<dbReference type="AlphaFoldDB" id="A0A4P6YT13"/>
<dbReference type="GO" id="GO:0010181">
    <property type="term" value="F:FMN binding"/>
    <property type="evidence" value="ECO:0007669"/>
    <property type="project" value="InterPro"/>
</dbReference>
<dbReference type="InterPro" id="IPR001155">
    <property type="entry name" value="OxRdtase_FMN_N"/>
</dbReference>
<organism evidence="4 5">
    <name type="scientific">Periweissella cryptocerci</name>
    <dbReference type="NCBI Taxonomy" id="2506420"/>
    <lineage>
        <taxon>Bacteria</taxon>
        <taxon>Bacillati</taxon>
        <taxon>Bacillota</taxon>
        <taxon>Bacilli</taxon>
        <taxon>Lactobacillales</taxon>
        <taxon>Lactobacillaceae</taxon>
        <taxon>Periweissella</taxon>
    </lineage>
</organism>
<dbReference type="CDD" id="cd04735">
    <property type="entry name" value="OYE_like_4_FMN"/>
    <property type="match status" value="1"/>
</dbReference>
<sequence length="389" mass="42507">MAEYQFLAPFTLRNGVTIKNRIAMAPTTLRSSLYDGSVSDNELAFYDLRAGATGLIVTEVANVNALGKGFEGEISVADDDMIPGLAKLAGTIKAKGSKAILQIFSAGRQSSVAVLRGQQPVSASAVAFPRDPNADEPRALTEAEILQTIKDFGDATRRAIKAGFDGVELHGANLYLLQQFFSPDANRREDQWGGSLENRMRFGLAVVDEVATVIKNEADRPFILGYRQSPEEPMNPGIEIADSLAMAKVLADKPIDYLHLSLKDAFQSPFKDKTDQEAILDKYLAILPADLPLMIAGLLRTPEQVEALIQRGVAFAALGRELIVEPNWGEKVIAGDEKAIRYALSPSDTELLNIPHSVVTWLYSRFKNGLSVTTDEQYDINDPAKYYKG</sequence>
<evidence type="ECO:0000259" key="3">
    <source>
        <dbReference type="Pfam" id="PF00724"/>
    </source>
</evidence>
<dbReference type="InterPro" id="IPR013785">
    <property type="entry name" value="Aldolase_TIM"/>
</dbReference>
<evidence type="ECO:0000313" key="5">
    <source>
        <dbReference type="Proteomes" id="UP000292886"/>
    </source>
</evidence>
<protein>
    <submittedName>
        <fullName evidence="4">NADH-dependent flavin oxidoreductase</fullName>
    </submittedName>
</protein>
<evidence type="ECO:0000256" key="2">
    <source>
        <dbReference type="ARBA" id="ARBA00023002"/>
    </source>
</evidence>
<dbReference type="OrthoDB" id="9772736at2"/>
<dbReference type="Pfam" id="PF00724">
    <property type="entry name" value="Oxidored_FMN"/>
    <property type="match status" value="1"/>
</dbReference>
<evidence type="ECO:0000256" key="1">
    <source>
        <dbReference type="ARBA" id="ARBA00022630"/>
    </source>
</evidence>
<dbReference type="Gene3D" id="3.20.20.70">
    <property type="entry name" value="Aldolase class I"/>
    <property type="match status" value="1"/>
</dbReference>
<keyword evidence="5" id="KW-1185">Reference proteome</keyword>
<evidence type="ECO:0000313" key="4">
    <source>
        <dbReference type="EMBL" id="QBO35773.1"/>
    </source>
</evidence>
<dbReference type="InterPro" id="IPR051799">
    <property type="entry name" value="NADH_flavin_oxidoreductase"/>
</dbReference>
<dbReference type="KEGG" id="wei:EQG49_04490"/>
<dbReference type="Proteomes" id="UP000292886">
    <property type="component" value="Chromosome"/>
</dbReference>